<evidence type="ECO:0000256" key="2">
    <source>
        <dbReference type="ARBA" id="ARBA00022448"/>
    </source>
</evidence>
<dbReference type="PANTHER" id="PTHR30450:SF1">
    <property type="entry name" value="D-METHIONINE TRANSPORT SYSTEM PERMEASE PROTEIN METI-RELATED"/>
    <property type="match status" value="1"/>
</dbReference>
<sequence>MTWDQMQELMWPATWETLQMVGAATVGTVLLGLPLGVLLVVTDKGGLLQNRPVNKVLGAVVNIARSVPFIILMIALISFTRWLVGTSIGWQAATVPLTIGAIPFFARLVETSLREVDRGLVEAVQAMGGSSWTIVRKTLVPEALPGLVASVTTTIITLISYSAMAGAVGGGGLGTLAINYGYFRFETAFMWIIVAELVIIVTLVQLLGDWAVRSLAHRGRTGGRTRLLGPRGRVTAAPATPDDDLVAP</sequence>
<evidence type="ECO:0000313" key="10">
    <source>
        <dbReference type="EMBL" id="GAA1384480.1"/>
    </source>
</evidence>
<name>A0ABN1XL70_9ACTN</name>
<evidence type="ECO:0000256" key="5">
    <source>
        <dbReference type="ARBA" id="ARBA00022989"/>
    </source>
</evidence>
<dbReference type="EMBL" id="BAAAKJ010000026">
    <property type="protein sequence ID" value="GAA1384480.1"/>
    <property type="molecule type" value="Genomic_DNA"/>
</dbReference>
<feature type="transmembrane region" description="Helical" evidence="7">
    <location>
        <begin position="20"/>
        <end position="42"/>
    </location>
</feature>
<evidence type="ECO:0000259" key="9">
    <source>
        <dbReference type="PROSITE" id="PS50928"/>
    </source>
</evidence>
<feature type="transmembrane region" description="Helical" evidence="7">
    <location>
        <begin position="188"/>
        <end position="208"/>
    </location>
</feature>
<feature type="transmembrane region" description="Helical" evidence="7">
    <location>
        <begin position="146"/>
        <end position="168"/>
    </location>
</feature>
<feature type="domain" description="ABC transmembrane type-1" evidence="9">
    <location>
        <begin position="14"/>
        <end position="205"/>
    </location>
</feature>
<keyword evidence="11" id="KW-1185">Reference proteome</keyword>
<accession>A0ABN1XL70</accession>
<comment type="caution">
    <text evidence="10">The sequence shown here is derived from an EMBL/GenBank/DDBJ whole genome shotgun (WGS) entry which is preliminary data.</text>
</comment>
<comment type="similarity">
    <text evidence="7">Belongs to the binding-protein-dependent transport system permease family.</text>
</comment>
<keyword evidence="6 7" id="KW-0472">Membrane</keyword>
<evidence type="ECO:0000256" key="1">
    <source>
        <dbReference type="ARBA" id="ARBA00004651"/>
    </source>
</evidence>
<keyword evidence="5 7" id="KW-1133">Transmembrane helix</keyword>
<gene>
    <name evidence="10" type="ORF">GCM10009639_06000</name>
</gene>
<dbReference type="InterPro" id="IPR051322">
    <property type="entry name" value="AA_ABC_Transporter_Permease"/>
</dbReference>
<evidence type="ECO:0000313" key="11">
    <source>
        <dbReference type="Proteomes" id="UP001499863"/>
    </source>
</evidence>
<feature type="transmembrane region" description="Helical" evidence="7">
    <location>
        <begin position="63"/>
        <end position="84"/>
    </location>
</feature>
<dbReference type="SUPFAM" id="SSF161098">
    <property type="entry name" value="MetI-like"/>
    <property type="match status" value="1"/>
</dbReference>
<evidence type="ECO:0000256" key="6">
    <source>
        <dbReference type="ARBA" id="ARBA00023136"/>
    </source>
</evidence>
<dbReference type="Gene3D" id="1.10.3720.10">
    <property type="entry name" value="MetI-like"/>
    <property type="match status" value="1"/>
</dbReference>
<keyword evidence="2 7" id="KW-0813">Transport</keyword>
<keyword evidence="4 7" id="KW-0812">Transmembrane</keyword>
<dbReference type="CDD" id="cd06261">
    <property type="entry name" value="TM_PBP2"/>
    <property type="match status" value="1"/>
</dbReference>
<dbReference type="RefSeq" id="WP_344325206.1">
    <property type="nucleotide sequence ID" value="NZ_BAAAKJ010000026.1"/>
</dbReference>
<comment type="subcellular location">
    <subcellularLocation>
        <location evidence="1 7">Cell membrane</location>
        <topology evidence="1 7">Multi-pass membrane protein</topology>
    </subcellularLocation>
</comment>
<dbReference type="Proteomes" id="UP001499863">
    <property type="component" value="Unassembled WGS sequence"/>
</dbReference>
<evidence type="ECO:0000256" key="4">
    <source>
        <dbReference type="ARBA" id="ARBA00022692"/>
    </source>
</evidence>
<dbReference type="PANTHER" id="PTHR30450">
    <property type="entry name" value="ABC TRANSPORTER PERMEASE"/>
    <property type="match status" value="1"/>
</dbReference>
<evidence type="ECO:0000256" key="8">
    <source>
        <dbReference type="SAM" id="MobiDB-lite"/>
    </source>
</evidence>
<dbReference type="InterPro" id="IPR000515">
    <property type="entry name" value="MetI-like"/>
</dbReference>
<dbReference type="Pfam" id="PF00528">
    <property type="entry name" value="BPD_transp_1"/>
    <property type="match status" value="1"/>
</dbReference>
<feature type="transmembrane region" description="Helical" evidence="7">
    <location>
        <begin position="90"/>
        <end position="109"/>
    </location>
</feature>
<organism evidence="10 11">
    <name type="scientific">Kitasatospora putterlickiae</name>
    <dbReference type="NCBI Taxonomy" id="221725"/>
    <lineage>
        <taxon>Bacteria</taxon>
        <taxon>Bacillati</taxon>
        <taxon>Actinomycetota</taxon>
        <taxon>Actinomycetes</taxon>
        <taxon>Kitasatosporales</taxon>
        <taxon>Streptomycetaceae</taxon>
        <taxon>Kitasatospora</taxon>
    </lineage>
</organism>
<evidence type="ECO:0000256" key="7">
    <source>
        <dbReference type="RuleBase" id="RU363032"/>
    </source>
</evidence>
<feature type="region of interest" description="Disordered" evidence="8">
    <location>
        <begin position="226"/>
        <end position="248"/>
    </location>
</feature>
<protein>
    <submittedName>
        <fullName evidence="10">ABC transporter permease</fullName>
    </submittedName>
</protein>
<keyword evidence="3" id="KW-1003">Cell membrane</keyword>
<dbReference type="NCBIfam" id="NF008049">
    <property type="entry name" value="PRK10782.1"/>
    <property type="match status" value="1"/>
</dbReference>
<evidence type="ECO:0000256" key="3">
    <source>
        <dbReference type="ARBA" id="ARBA00022475"/>
    </source>
</evidence>
<reference evidence="10 11" key="1">
    <citation type="journal article" date="2019" name="Int. J. Syst. Evol. Microbiol.">
        <title>The Global Catalogue of Microorganisms (GCM) 10K type strain sequencing project: providing services to taxonomists for standard genome sequencing and annotation.</title>
        <authorList>
            <consortium name="The Broad Institute Genomics Platform"/>
            <consortium name="The Broad Institute Genome Sequencing Center for Infectious Disease"/>
            <person name="Wu L."/>
            <person name="Ma J."/>
        </authorList>
    </citation>
    <scope>NUCLEOTIDE SEQUENCE [LARGE SCALE GENOMIC DNA]</scope>
    <source>
        <strain evidence="10 11">JCM 12393</strain>
    </source>
</reference>
<dbReference type="InterPro" id="IPR035906">
    <property type="entry name" value="MetI-like_sf"/>
</dbReference>
<proteinExistence type="inferred from homology"/>
<dbReference type="PROSITE" id="PS50928">
    <property type="entry name" value="ABC_TM1"/>
    <property type="match status" value="1"/>
</dbReference>